<name>A0A239PPM6_9PROT</name>
<evidence type="ECO:0000313" key="2">
    <source>
        <dbReference type="EMBL" id="SNT72254.1"/>
    </source>
</evidence>
<keyword evidence="1" id="KW-1133">Transmembrane helix</keyword>
<organism evidence="2 3">
    <name type="scientific">Amphiplicatus metriothermophilus</name>
    <dbReference type="NCBI Taxonomy" id="1519374"/>
    <lineage>
        <taxon>Bacteria</taxon>
        <taxon>Pseudomonadati</taxon>
        <taxon>Pseudomonadota</taxon>
        <taxon>Alphaproteobacteria</taxon>
        <taxon>Parvularculales</taxon>
        <taxon>Parvularculaceae</taxon>
        <taxon>Amphiplicatus</taxon>
    </lineage>
</organism>
<gene>
    <name evidence="2" type="ORF">SAMN06297382_1292</name>
</gene>
<reference evidence="2 3" key="1">
    <citation type="submission" date="2017-07" db="EMBL/GenBank/DDBJ databases">
        <authorList>
            <person name="Sun Z.S."/>
            <person name="Albrecht U."/>
            <person name="Echele G."/>
            <person name="Lee C.C."/>
        </authorList>
    </citation>
    <scope>NUCLEOTIDE SEQUENCE [LARGE SCALE GENOMIC DNA]</scope>
    <source>
        <strain evidence="2 3">CGMCC 1.12710</strain>
    </source>
</reference>
<proteinExistence type="predicted"/>
<keyword evidence="1" id="KW-0472">Membrane</keyword>
<keyword evidence="3" id="KW-1185">Reference proteome</keyword>
<accession>A0A239PPM6</accession>
<feature type="transmembrane region" description="Helical" evidence="1">
    <location>
        <begin position="63"/>
        <end position="84"/>
    </location>
</feature>
<dbReference type="Proteomes" id="UP000198346">
    <property type="component" value="Unassembled WGS sequence"/>
</dbReference>
<protein>
    <submittedName>
        <fullName evidence="2">Uncharacterized protein</fullName>
    </submittedName>
</protein>
<evidence type="ECO:0000313" key="3">
    <source>
        <dbReference type="Proteomes" id="UP000198346"/>
    </source>
</evidence>
<evidence type="ECO:0000256" key="1">
    <source>
        <dbReference type="SAM" id="Phobius"/>
    </source>
</evidence>
<keyword evidence="1" id="KW-0812">Transmembrane</keyword>
<feature type="transmembrane region" description="Helical" evidence="1">
    <location>
        <begin position="32"/>
        <end position="51"/>
    </location>
</feature>
<sequence length="107" mass="11563">MYAIRILGAATAFCTVLLEVYSGVIDGPLWWVLPGGLVLALLISLSLYMEIAANGAAGRPTPGFVSSAIQFIVILAIAFGMSWFSNHFGREIIPQLLEQRGWTRPAP</sequence>
<dbReference type="EMBL" id="FZQA01000002">
    <property type="protein sequence ID" value="SNT72254.1"/>
    <property type="molecule type" value="Genomic_DNA"/>
</dbReference>
<dbReference type="AlphaFoldDB" id="A0A239PPM6"/>